<name>A0A8S9GEY2_BRACR</name>
<evidence type="ECO:0000313" key="2">
    <source>
        <dbReference type="EMBL" id="KAF2542928.1"/>
    </source>
</evidence>
<dbReference type="Proteomes" id="UP000712281">
    <property type="component" value="Unassembled WGS sequence"/>
</dbReference>
<feature type="compositionally biased region" description="Basic and acidic residues" evidence="1">
    <location>
        <begin position="16"/>
        <end position="31"/>
    </location>
</feature>
<comment type="caution">
    <text evidence="2">The sequence shown here is derived from an EMBL/GenBank/DDBJ whole genome shotgun (WGS) entry which is preliminary data.</text>
</comment>
<accession>A0A8S9GEY2</accession>
<feature type="region of interest" description="Disordered" evidence="1">
    <location>
        <begin position="1"/>
        <end position="36"/>
    </location>
</feature>
<dbReference type="AlphaFoldDB" id="A0A8S9GEY2"/>
<evidence type="ECO:0000256" key="1">
    <source>
        <dbReference type="SAM" id="MobiDB-lite"/>
    </source>
</evidence>
<sequence>MGRKRDEQQGSHPVRHGLEDRRGSEPVRTDGLKGPAARLGLLGRDINKEGQDAVLNDKQRKMIERWKLGSVAGRMSLSTRSADGLMDRDGSGAC</sequence>
<dbReference type="EMBL" id="QGKW02002005">
    <property type="protein sequence ID" value="KAF2542928.1"/>
    <property type="molecule type" value="Genomic_DNA"/>
</dbReference>
<proteinExistence type="predicted"/>
<protein>
    <submittedName>
        <fullName evidence="2">Uncharacterized protein</fullName>
    </submittedName>
</protein>
<gene>
    <name evidence="2" type="ORF">F2Q68_00030907</name>
</gene>
<organism evidence="2 3">
    <name type="scientific">Brassica cretica</name>
    <name type="common">Mustard</name>
    <dbReference type="NCBI Taxonomy" id="69181"/>
    <lineage>
        <taxon>Eukaryota</taxon>
        <taxon>Viridiplantae</taxon>
        <taxon>Streptophyta</taxon>
        <taxon>Embryophyta</taxon>
        <taxon>Tracheophyta</taxon>
        <taxon>Spermatophyta</taxon>
        <taxon>Magnoliopsida</taxon>
        <taxon>eudicotyledons</taxon>
        <taxon>Gunneridae</taxon>
        <taxon>Pentapetalae</taxon>
        <taxon>rosids</taxon>
        <taxon>malvids</taxon>
        <taxon>Brassicales</taxon>
        <taxon>Brassicaceae</taxon>
        <taxon>Brassiceae</taxon>
        <taxon>Brassica</taxon>
    </lineage>
</organism>
<evidence type="ECO:0000313" key="3">
    <source>
        <dbReference type="Proteomes" id="UP000712281"/>
    </source>
</evidence>
<reference evidence="2" key="1">
    <citation type="submission" date="2019-12" db="EMBL/GenBank/DDBJ databases">
        <title>Genome sequencing and annotation of Brassica cretica.</title>
        <authorList>
            <person name="Studholme D.J."/>
            <person name="Sarris P.F."/>
        </authorList>
    </citation>
    <scope>NUCLEOTIDE SEQUENCE</scope>
    <source>
        <strain evidence="2">PFS-001/15</strain>
        <tissue evidence="2">Leaf</tissue>
    </source>
</reference>